<dbReference type="Proteomes" id="UP000746747">
    <property type="component" value="Unassembled WGS sequence"/>
</dbReference>
<name>A0A8J2PQ72_9BILA</name>
<gene>
    <name evidence="2" type="ORF">CJOHNSTONI_LOCUS1184</name>
</gene>
<comment type="caution">
    <text evidence="2">The sequence shown here is derived from an EMBL/GenBank/DDBJ whole genome shotgun (WGS) entry which is preliminary data.</text>
</comment>
<organism evidence="2 3">
    <name type="scientific">Cercopithifilaria johnstoni</name>
    <dbReference type="NCBI Taxonomy" id="2874296"/>
    <lineage>
        <taxon>Eukaryota</taxon>
        <taxon>Metazoa</taxon>
        <taxon>Ecdysozoa</taxon>
        <taxon>Nematoda</taxon>
        <taxon>Chromadorea</taxon>
        <taxon>Rhabditida</taxon>
        <taxon>Spirurina</taxon>
        <taxon>Spiruromorpha</taxon>
        <taxon>Filarioidea</taxon>
        <taxon>Onchocercidae</taxon>
        <taxon>Cercopithifilaria</taxon>
    </lineage>
</organism>
<protein>
    <submittedName>
        <fullName evidence="2">Uncharacterized protein</fullName>
    </submittedName>
</protein>
<sequence length="110" mass="12611">MIQIRRRLCASLQKCTNRLHWKTLSFVINHCGNSLQFSIQATVSPSLKFEKEQKPPVSSNQEQQEQKATKLKTSPKNRPAEDNTLQESLKQAMLLEAKKNVKLAYSNIKN</sequence>
<dbReference type="OrthoDB" id="5871186at2759"/>
<accession>A0A8J2PQ72</accession>
<keyword evidence="3" id="KW-1185">Reference proteome</keyword>
<proteinExistence type="predicted"/>
<dbReference type="EMBL" id="CAKAEH010000345">
    <property type="protein sequence ID" value="CAG9530717.1"/>
    <property type="molecule type" value="Genomic_DNA"/>
</dbReference>
<evidence type="ECO:0000313" key="3">
    <source>
        <dbReference type="Proteomes" id="UP000746747"/>
    </source>
</evidence>
<reference evidence="2" key="1">
    <citation type="submission" date="2021-09" db="EMBL/GenBank/DDBJ databases">
        <authorList>
            <consortium name="Pathogen Informatics"/>
        </authorList>
    </citation>
    <scope>NUCLEOTIDE SEQUENCE</scope>
</reference>
<dbReference type="AlphaFoldDB" id="A0A8J2PQ72"/>
<evidence type="ECO:0000256" key="1">
    <source>
        <dbReference type="SAM" id="MobiDB-lite"/>
    </source>
</evidence>
<evidence type="ECO:0000313" key="2">
    <source>
        <dbReference type="EMBL" id="CAG9530717.1"/>
    </source>
</evidence>
<feature type="region of interest" description="Disordered" evidence="1">
    <location>
        <begin position="48"/>
        <end position="87"/>
    </location>
</feature>